<dbReference type="PANTHER" id="PTHR46246">
    <property type="entry name" value="GUANOSINE-3',5'-BIS(DIPHOSPHATE) 3'-PYROPHOSPHOHYDROLASE MESH1"/>
    <property type="match status" value="1"/>
</dbReference>
<keyword evidence="2" id="KW-0378">Hydrolase</keyword>
<evidence type="ECO:0000313" key="2">
    <source>
        <dbReference type="EMBL" id="OAI19722.1"/>
    </source>
</evidence>
<accession>A0A177NPF4</accession>
<dbReference type="SUPFAM" id="SSF109604">
    <property type="entry name" value="HD-domain/PDEase-like"/>
    <property type="match status" value="1"/>
</dbReference>
<dbReference type="Proteomes" id="UP000077857">
    <property type="component" value="Unassembled WGS sequence"/>
</dbReference>
<dbReference type="Gene3D" id="1.10.3210.10">
    <property type="entry name" value="Hypothetical protein af1432"/>
    <property type="match status" value="1"/>
</dbReference>
<feature type="domain" description="HD/PDEase" evidence="1">
    <location>
        <begin position="23"/>
        <end position="141"/>
    </location>
</feature>
<dbReference type="OrthoDB" id="9802385at2"/>
<dbReference type="SMART" id="SM00471">
    <property type="entry name" value="HDc"/>
    <property type="match status" value="1"/>
</dbReference>
<organism evidence="2 3">
    <name type="scientific">Methylomonas koyamae</name>
    <dbReference type="NCBI Taxonomy" id="702114"/>
    <lineage>
        <taxon>Bacteria</taxon>
        <taxon>Pseudomonadati</taxon>
        <taxon>Pseudomonadota</taxon>
        <taxon>Gammaproteobacteria</taxon>
        <taxon>Methylococcales</taxon>
        <taxon>Methylococcaceae</taxon>
        <taxon>Methylomonas</taxon>
    </lineage>
</organism>
<sequence length="191" mass="20939">MSKLSEAFALAHEFHATQLRKSTNIPYISHLMSVSALVMEHGGDQEQAIAALLHDAVEDADTTDEANSRRAIIRAAFGERVAAIVDGCTDGVPDSNGVKPDWHTRKRAYLAHLEHSHADTLLVSCADKLHNARAILIDYRSIGNEVFGRFNAGKDGTLWYYQELARIFDARLPGALSAELSRTVSNLSIVV</sequence>
<protein>
    <submittedName>
        <fullName evidence="2">Phosphohydrolase</fullName>
    </submittedName>
</protein>
<dbReference type="InterPro" id="IPR003607">
    <property type="entry name" value="HD/PDEase_dom"/>
</dbReference>
<reference evidence="2 3" key="1">
    <citation type="submission" date="2016-03" db="EMBL/GenBank/DDBJ databases">
        <authorList>
            <person name="Ploux O."/>
        </authorList>
    </citation>
    <scope>NUCLEOTIDE SEQUENCE [LARGE SCALE GENOMIC DNA]</scope>
    <source>
        <strain evidence="2 3">R-45378</strain>
    </source>
</reference>
<dbReference type="PANTHER" id="PTHR46246:SF1">
    <property type="entry name" value="GUANOSINE-3',5'-BIS(DIPHOSPHATE) 3'-PYROPHOSPHOHYDROLASE MESH1"/>
    <property type="match status" value="1"/>
</dbReference>
<proteinExistence type="predicted"/>
<comment type="caution">
    <text evidence="2">The sequence shown here is derived from an EMBL/GenBank/DDBJ whole genome shotgun (WGS) entry which is preliminary data.</text>
</comment>
<dbReference type="AlphaFoldDB" id="A0A177NPF4"/>
<dbReference type="InterPro" id="IPR052194">
    <property type="entry name" value="MESH1"/>
</dbReference>
<dbReference type="EMBL" id="LUUJ01000046">
    <property type="protein sequence ID" value="OAI19722.1"/>
    <property type="molecule type" value="Genomic_DNA"/>
</dbReference>
<dbReference type="Pfam" id="PF13328">
    <property type="entry name" value="HD_4"/>
    <property type="match status" value="1"/>
</dbReference>
<name>A0A177NPF4_9GAMM</name>
<dbReference type="RefSeq" id="WP_064039431.1">
    <property type="nucleotide sequence ID" value="NZ_LUUJ01000046.1"/>
</dbReference>
<evidence type="ECO:0000259" key="1">
    <source>
        <dbReference type="SMART" id="SM00471"/>
    </source>
</evidence>
<evidence type="ECO:0000313" key="3">
    <source>
        <dbReference type="Proteomes" id="UP000077857"/>
    </source>
</evidence>
<dbReference type="GO" id="GO:0008893">
    <property type="term" value="F:guanosine-3',5'-bis(diphosphate) 3'-diphosphatase activity"/>
    <property type="evidence" value="ECO:0007669"/>
    <property type="project" value="TreeGrafter"/>
</dbReference>
<gene>
    <name evidence="2" type="ORF">A1507_06575</name>
</gene>